<dbReference type="Proteomes" id="UP000625735">
    <property type="component" value="Unassembled WGS sequence"/>
</dbReference>
<organism evidence="2 3">
    <name type="scientific">Flavobacterium orientale</name>
    <dbReference type="NCBI Taxonomy" id="1756020"/>
    <lineage>
        <taxon>Bacteria</taxon>
        <taxon>Pseudomonadati</taxon>
        <taxon>Bacteroidota</taxon>
        <taxon>Flavobacteriia</taxon>
        <taxon>Flavobacteriales</taxon>
        <taxon>Flavobacteriaceae</taxon>
        <taxon>Flavobacterium</taxon>
    </lineage>
</organism>
<keyword evidence="2" id="KW-0675">Receptor</keyword>
<feature type="chain" id="PRO_5037034111" evidence="1">
    <location>
        <begin position="20"/>
        <end position="912"/>
    </location>
</feature>
<dbReference type="SUPFAM" id="SSF49464">
    <property type="entry name" value="Carboxypeptidase regulatory domain-like"/>
    <property type="match status" value="1"/>
</dbReference>
<reference evidence="2" key="2">
    <citation type="submission" date="2020-09" db="EMBL/GenBank/DDBJ databases">
        <authorList>
            <person name="Sun Q."/>
            <person name="Zhou Y."/>
        </authorList>
    </citation>
    <scope>NUCLEOTIDE SEQUENCE</scope>
    <source>
        <strain evidence="2">CGMCC 1.12506</strain>
    </source>
</reference>
<dbReference type="InterPro" id="IPR008969">
    <property type="entry name" value="CarboxyPept-like_regulatory"/>
</dbReference>
<proteinExistence type="predicted"/>
<dbReference type="Gene3D" id="2.60.40.1120">
    <property type="entry name" value="Carboxypeptidase-like, regulatory domain"/>
    <property type="match status" value="1"/>
</dbReference>
<evidence type="ECO:0000313" key="3">
    <source>
        <dbReference type="Proteomes" id="UP000625735"/>
    </source>
</evidence>
<dbReference type="AlphaFoldDB" id="A0A916XYS2"/>
<reference evidence="2" key="1">
    <citation type="journal article" date="2014" name="Int. J. Syst. Evol. Microbiol.">
        <title>Complete genome sequence of Corynebacterium casei LMG S-19264T (=DSM 44701T), isolated from a smear-ripened cheese.</title>
        <authorList>
            <consortium name="US DOE Joint Genome Institute (JGI-PGF)"/>
            <person name="Walter F."/>
            <person name="Albersmeier A."/>
            <person name="Kalinowski J."/>
            <person name="Ruckert C."/>
        </authorList>
    </citation>
    <scope>NUCLEOTIDE SEQUENCE</scope>
    <source>
        <strain evidence="2">CGMCC 1.12506</strain>
    </source>
</reference>
<sequence>MTKIKLAFLFLVVATGIQAQSIRFEGVIQDTLGKPLEMANVMAINQETKGMDGYGITNDKGRFQLSLKANSKYTIKVSYIGFQAYETTIETTTEDVQQRISLKEGGFALDGVEVVQEMPVSIKGDTIIYNADSFKTGTEQKLEDILKRLPGVEVNADGEIEVEGKRVTQMLVDGKKFFEGDTKLGSKNIPSDAVDKVQVLRNFTEVSQLRGLENNNDDVAINIKLKKGKNKFWFGDISAGAGPDERYVVNPKLFYYSPKTSINILSNFNNIGDVPFSLRDYFRLTGGSRNTIARSGTNFNVSSNDLGISTQRNDRAEEIDNKFGAINVTQQISKTWNISGFGVLSSNKTTTNTQSRNGIFQPNSTEILTQESRSDLSNVRNNLAIFKFGSKFKPNAAFQFDYDVSMRKSSQSEDNAVFSNSITFNPDGNLEQTNTVFSFKEQDPIAVNQSLNMFWTQNDKNTWALEMQHLYQDEDPFYNPDLANDPFPVIGFDGDQSSFNINQNRFVKTNKLDAKIDYYYSLNLKSIFNITLGNTNSYQSYNSSIFQLLDNGTQFSIDNDLYKNQVQYSFNDAYIGAHYKFITGKFTFNPGLTFHRYNTYNDQLNSRVRDDFSRLLPDLFAQYQIKKSESLTYNFRMANIFSDINSFTQGFTINNFNALGRGNRYLENALQQTHSLRYFKYNLFNFTSIFGNLNYSKTTDPVVNRVFFNQIYQISERANLDVENESVNGNIGYQRSFMKFYKASVGLNMNWSRFNTRRINSADPENPDADLIQTTESFGQSYRGSLGTQFKKWPNVEVGYAVTLNDYQGETFKTQQPFVKVDYFFLDGFSFVANYDYYNYSNTSGTVDNKYDFLNASLNYRKKDAKMEYRIGATNLLNTGSLNDDSFNQTGFRTSQYFVQPRYIIFSLKYNL</sequence>
<gene>
    <name evidence="2" type="ORF">GCM10011343_08570</name>
</gene>
<dbReference type="Pfam" id="PF13715">
    <property type="entry name" value="CarbopepD_reg_2"/>
    <property type="match status" value="1"/>
</dbReference>
<feature type="signal peptide" evidence="1">
    <location>
        <begin position="1"/>
        <end position="19"/>
    </location>
</feature>
<comment type="caution">
    <text evidence="2">The sequence shown here is derived from an EMBL/GenBank/DDBJ whole genome shotgun (WGS) entry which is preliminary data.</text>
</comment>
<keyword evidence="3" id="KW-1185">Reference proteome</keyword>
<keyword evidence="1" id="KW-0732">Signal</keyword>
<dbReference type="SUPFAM" id="SSF56935">
    <property type="entry name" value="Porins"/>
    <property type="match status" value="1"/>
</dbReference>
<evidence type="ECO:0000256" key="1">
    <source>
        <dbReference type="SAM" id="SignalP"/>
    </source>
</evidence>
<accession>A0A916XYS2</accession>
<name>A0A916XYS2_9FLAO</name>
<dbReference type="EMBL" id="BMFG01000002">
    <property type="protein sequence ID" value="GGD20324.1"/>
    <property type="molecule type" value="Genomic_DNA"/>
</dbReference>
<protein>
    <submittedName>
        <fullName evidence="2">TonB-dependent receptor</fullName>
    </submittedName>
</protein>
<evidence type="ECO:0000313" key="2">
    <source>
        <dbReference type="EMBL" id="GGD20324.1"/>
    </source>
</evidence>
<dbReference type="RefSeq" id="WP_188361290.1">
    <property type="nucleotide sequence ID" value="NZ_BMFG01000002.1"/>
</dbReference>